<sequence>MPPPECGDHEVTGWESGRRLSIVCRGWRFRLRPSENCWDRGGGARFVAGGSRSAASRASAAGEPGLAAGRVVAGQRTACALRAAEPRRAHPVQRPARLRRGDRRVDRPTPGPARRFQGARRPYRGPSRPGPHTLDGVARPATTECSARRSPRGFRSAGRRWAALAVSTRRTNRGACGRTRRRAAEPTPRGTSRNAHGRGRRGPDPTPWHTSQNAYGRTRRRDPEPTARRTSGSTRGQARDRGAEPIAQRTWRKRAVEGTWR</sequence>
<protein>
    <submittedName>
        <fullName evidence="2">Uncharacterized protein</fullName>
    </submittedName>
</protein>
<feature type="region of interest" description="Disordered" evidence="1">
    <location>
        <begin position="84"/>
        <end position="261"/>
    </location>
</feature>
<proteinExistence type="predicted"/>
<accession>A0ABQ6YL43</accession>
<evidence type="ECO:0000313" key="3">
    <source>
        <dbReference type="Proteomes" id="UP000798951"/>
    </source>
</evidence>
<gene>
    <name evidence="2" type="ORF">FNL39_105412</name>
</gene>
<evidence type="ECO:0000256" key="1">
    <source>
        <dbReference type="SAM" id="MobiDB-lite"/>
    </source>
</evidence>
<comment type="caution">
    <text evidence="2">The sequence shown here is derived from an EMBL/GenBank/DDBJ whole genome shotgun (WGS) entry which is preliminary data.</text>
</comment>
<dbReference type="Proteomes" id="UP000798951">
    <property type="component" value="Unassembled WGS sequence"/>
</dbReference>
<dbReference type="EMBL" id="VMSD01000005">
    <property type="protein sequence ID" value="KAF0846497.1"/>
    <property type="molecule type" value="Genomic_DNA"/>
</dbReference>
<keyword evidence="3" id="KW-1185">Reference proteome</keyword>
<organism evidence="2 3">
    <name type="scientific">Nocardia caishijiensis</name>
    <dbReference type="NCBI Taxonomy" id="184756"/>
    <lineage>
        <taxon>Bacteria</taxon>
        <taxon>Bacillati</taxon>
        <taxon>Actinomycetota</taxon>
        <taxon>Actinomycetes</taxon>
        <taxon>Mycobacteriales</taxon>
        <taxon>Nocardiaceae</taxon>
        <taxon>Nocardia</taxon>
    </lineage>
</organism>
<evidence type="ECO:0000313" key="2">
    <source>
        <dbReference type="EMBL" id="KAF0846497.1"/>
    </source>
</evidence>
<name>A0ABQ6YL43_9NOCA</name>
<reference evidence="2 3" key="1">
    <citation type="submission" date="2019-07" db="EMBL/GenBank/DDBJ databases">
        <title>Genomic Encyclopedia of Type Strains, Phase IV (KMG-IV): sequencing the most valuable type-strain genomes for metagenomic binning, comparative biology and taxonomic classification.</title>
        <authorList>
            <person name="Goeker M."/>
        </authorList>
    </citation>
    <scope>NUCLEOTIDE SEQUENCE [LARGE SCALE GENOMIC DNA]</scope>
    <source>
        <strain evidence="2 3">DSM 44831</strain>
    </source>
</reference>